<dbReference type="Proteomes" id="UP000321577">
    <property type="component" value="Unassembled WGS sequence"/>
</dbReference>
<reference evidence="1 2" key="1">
    <citation type="submission" date="2019-07" db="EMBL/GenBank/DDBJ databases">
        <title>Whole genome shotgun sequence of Brevifollis gellanilyticus NBRC 108608.</title>
        <authorList>
            <person name="Hosoyama A."/>
            <person name="Uohara A."/>
            <person name="Ohji S."/>
            <person name="Ichikawa N."/>
        </authorList>
    </citation>
    <scope>NUCLEOTIDE SEQUENCE [LARGE SCALE GENOMIC DNA]</scope>
    <source>
        <strain evidence="1 2">NBRC 108608</strain>
    </source>
</reference>
<comment type="caution">
    <text evidence="1">The sequence shown here is derived from an EMBL/GenBank/DDBJ whole genome shotgun (WGS) entry which is preliminary data.</text>
</comment>
<evidence type="ECO:0000313" key="1">
    <source>
        <dbReference type="EMBL" id="GEP44116.1"/>
    </source>
</evidence>
<name>A0A512MBK7_9BACT</name>
<gene>
    <name evidence="1" type="ORF">BGE01nite_34070</name>
</gene>
<dbReference type="EMBL" id="BKAG01000025">
    <property type="protein sequence ID" value="GEP44116.1"/>
    <property type="molecule type" value="Genomic_DNA"/>
</dbReference>
<keyword evidence="2" id="KW-1185">Reference proteome</keyword>
<proteinExistence type="predicted"/>
<protein>
    <submittedName>
        <fullName evidence="1">Uncharacterized protein</fullName>
    </submittedName>
</protein>
<sequence length="76" mass="8599">MDLYLDEFLKREQDYKTGIVAFCSALNPPDNSCEQLGLHSGTRIHPPRQLTVAPFDSDRRIPLDISGPADVWFILP</sequence>
<organism evidence="1 2">
    <name type="scientific">Brevifollis gellanilyticus</name>
    <dbReference type="NCBI Taxonomy" id="748831"/>
    <lineage>
        <taxon>Bacteria</taxon>
        <taxon>Pseudomonadati</taxon>
        <taxon>Verrucomicrobiota</taxon>
        <taxon>Verrucomicrobiia</taxon>
        <taxon>Verrucomicrobiales</taxon>
        <taxon>Verrucomicrobiaceae</taxon>
    </lineage>
</organism>
<accession>A0A512MBK7</accession>
<evidence type="ECO:0000313" key="2">
    <source>
        <dbReference type="Proteomes" id="UP000321577"/>
    </source>
</evidence>
<dbReference type="AlphaFoldDB" id="A0A512MBK7"/>